<organism evidence="2 3">
    <name type="scientific">Monilinia laxa</name>
    <name type="common">Brown rot fungus</name>
    <name type="synonym">Sclerotinia laxa</name>
    <dbReference type="NCBI Taxonomy" id="61186"/>
    <lineage>
        <taxon>Eukaryota</taxon>
        <taxon>Fungi</taxon>
        <taxon>Dikarya</taxon>
        <taxon>Ascomycota</taxon>
        <taxon>Pezizomycotina</taxon>
        <taxon>Leotiomycetes</taxon>
        <taxon>Helotiales</taxon>
        <taxon>Sclerotiniaceae</taxon>
        <taxon>Monilinia</taxon>
    </lineage>
</organism>
<dbReference type="OrthoDB" id="3489680at2759"/>
<evidence type="ECO:0000256" key="1">
    <source>
        <dbReference type="SAM" id="MobiDB-lite"/>
    </source>
</evidence>
<dbReference type="AlphaFoldDB" id="A0A5N6JU30"/>
<sequence length="821" mass="91583">MTMEPENDHLKMKPIKILEIDNTNEFPELSSSPNPPTQKPVIASNWGSLFASKVPKEPRLFHHSSLPPLSITPTKEMIHGSRLIEEKEDPLISPTTAECMSILSCETTETAVERDEVDTPWGSPTAKNYLNISAAKDENTDCDTTIIFPDFIATDTDTDTPEPPQRELLPPFKFPATEVKPEVDIYNASPKLTKAKKMEVEELSEAERHDTPSYIRGGLPLRQVVENDPDRVIHAIRHMMNGIVQMRRQLGAAPEEIKFLINNHQRALNEIDFLTENERIARLAVERREAANKEARLVMEKERSTYAKDLENSKSTKFNPSAKPFSPSNFMSTEFTGSTPPFAVSFPPTTQIQSPLKYSVLHEPGFMVEQSRTPPVPYKFHPLLNRSRTWSTHRPSIGPIVPAGPYSHFNAYNSRPMSPMFARQVQSPFPMLTSQLPLYSLTNVEVDLQQETIVRTPPQSPTSIQSQLPRSLANTLLLRTPVPGKTDYKSTPTSPTKELSADLSFKATSTNTSPRRKTSDFHKAYHQSQFYQPKPHNLKMTIPTTYTADDFQKAILQLPRTHRHLCPSSLISPDFKCRVPYCLLQQICPDFTSENGCSFRPPHLSDWPWNYPSRNLLTNQDQQCQFVHIPGTCLNSLSYYHGTESSSEATLDNPPDLDPTTQSHYCPFSRCSTTRVHSWGCEKDWKTGFAVNGTTPTAPHYEIQIHQAGSKVSADWRWRIVMEGLRTAHERGYYGCKGGSMPTNAAFSVGHKGGDPRNWGPSILSTKAKSKNGKPCGKDGERGRLMGGGDGGGGGSSRGGSRAASHDSRGKLGRENSASSA</sequence>
<evidence type="ECO:0000313" key="3">
    <source>
        <dbReference type="Proteomes" id="UP000326757"/>
    </source>
</evidence>
<feature type="region of interest" description="Disordered" evidence="1">
    <location>
        <begin position="747"/>
        <end position="821"/>
    </location>
</feature>
<name>A0A5N6JU30_MONLA</name>
<comment type="caution">
    <text evidence="2">The sequence shown here is derived from an EMBL/GenBank/DDBJ whole genome shotgun (WGS) entry which is preliminary data.</text>
</comment>
<reference evidence="2 3" key="1">
    <citation type="submission" date="2019-06" db="EMBL/GenBank/DDBJ databases">
        <title>Genome Sequence of the Brown Rot Fungal Pathogen Monilinia laxa.</title>
        <authorList>
            <person name="De Miccolis Angelini R.M."/>
            <person name="Landi L."/>
            <person name="Abate D."/>
            <person name="Pollastro S."/>
            <person name="Romanazzi G."/>
            <person name="Faretra F."/>
        </authorList>
    </citation>
    <scope>NUCLEOTIDE SEQUENCE [LARGE SCALE GENOMIC DNA]</scope>
    <source>
        <strain evidence="2 3">Mlax316</strain>
    </source>
</reference>
<protein>
    <submittedName>
        <fullName evidence="2">Uncharacterized protein</fullName>
    </submittedName>
</protein>
<dbReference type="EMBL" id="VIGI01000015">
    <property type="protein sequence ID" value="KAB8291365.1"/>
    <property type="molecule type" value="Genomic_DNA"/>
</dbReference>
<dbReference type="Proteomes" id="UP000326757">
    <property type="component" value="Unassembled WGS sequence"/>
</dbReference>
<feature type="region of interest" description="Disordered" evidence="1">
    <location>
        <begin position="481"/>
        <end position="519"/>
    </location>
</feature>
<proteinExistence type="predicted"/>
<evidence type="ECO:0000313" key="2">
    <source>
        <dbReference type="EMBL" id="KAB8291365.1"/>
    </source>
</evidence>
<gene>
    <name evidence="2" type="ORF">EYC80_010046</name>
</gene>
<feature type="compositionally biased region" description="Basic and acidic residues" evidence="1">
    <location>
        <begin position="804"/>
        <end position="814"/>
    </location>
</feature>
<keyword evidence="3" id="KW-1185">Reference proteome</keyword>
<accession>A0A5N6JU30</accession>
<feature type="compositionally biased region" description="Gly residues" evidence="1">
    <location>
        <begin position="785"/>
        <end position="798"/>
    </location>
</feature>